<keyword evidence="4 9" id="KW-0997">Cell inner membrane</keyword>
<keyword evidence="12" id="KW-1185">Reference proteome</keyword>
<dbReference type="GO" id="GO:0015740">
    <property type="term" value="P:C4-dicarboxylate transport"/>
    <property type="evidence" value="ECO:0007669"/>
    <property type="project" value="TreeGrafter"/>
</dbReference>
<sequence>MSDSDTDPVGRRATPEAVPPFATAPVGAVLGATCAVLSSVGVVWIGLLMLLIVADVIGRNFFDAPITGVAEIAGHSVVAIVFLQTAAAIMQGRLTRADFLFRRIARGSARVAGAIESLFCLAGAAVFALIAYASWPKMIDAWMTGEFFGVQGVFTIPTFPFRLIIVIGALLATAAALYRAVNRTPLPHGDAA</sequence>
<dbReference type="Pfam" id="PF04290">
    <property type="entry name" value="DctQ"/>
    <property type="match status" value="1"/>
</dbReference>
<dbReference type="STRING" id="1449351.RISW2_03035"/>
<feature type="domain" description="Tripartite ATP-independent periplasmic transporters DctQ component" evidence="10">
    <location>
        <begin position="48"/>
        <end position="183"/>
    </location>
</feature>
<dbReference type="InterPro" id="IPR007387">
    <property type="entry name" value="TRAP_DctQ"/>
</dbReference>
<dbReference type="InterPro" id="IPR055348">
    <property type="entry name" value="DctQ"/>
</dbReference>
<organism evidence="11 12">
    <name type="scientific">Roseivivax isoporae LMG 25204</name>
    <dbReference type="NCBI Taxonomy" id="1449351"/>
    <lineage>
        <taxon>Bacteria</taxon>
        <taxon>Pseudomonadati</taxon>
        <taxon>Pseudomonadota</taxon>
        <taxon>Alphaproteobacteria</taxon>
        <taxon>Rhodobacterales</taxon>
        <taxon>Roseobacteraceae</taxon>
        <taxon>Roseivivax</taxon>
    </lineage>
</organism>
<evidence type="ECO:0000259" key="10">
    <source>
        <dbReference type="Pfam" id="PF04290"/>
    </source>
</evidence>
<evidence type="ECO:0000313" key="11">
    <source>
        <dbReference type="EMBL" id="ETX29156.1"/>
    </source>
</evidence>
<dbReference type="GO" id="GO:0022857">
    <property type="term" value="F:transmembrane transporter activity"/>
    <property type="evidence" value="ECO:0007669"/>
    <property type="project" value="UniProtKB-UniRule"/>
</dbReference>
<feature type="transmembrane region" description="Helical" evidence="9">
    <location>
        <begin position="21"/>
        <end position="52"/>
    </location>
</feature>
<reference evidence="11 12" key="1">
    <citation type="submission" date="2014-01" db="EMBL/GenBank/DDBJ databases">
        <title>Roseivivax isoporae LMG 25204 Genome Sequencing.</title>
        <authorList>
            <person name="Lai Q."/>
            <person name="Li G."/>
            <person name="Shao Z."/>
        </authorList>
    </citation>
    <scope>NUCLEOTIDE SEQUENCE [LARGE SCALE GENOMIC DNA]</scope>
    <source>
        <strain evidence="11 12">LMG 25204</strain>
    </source>
</reference>
<gene>
    <name evidence="11" type="ORF">RISW2_03035</name>
</gene>
<keyword evidence="3" id="KW-1003">Cell membrane</keyword>
<dbReference type="RefSeq" id="WP_051491908.1">
    <property type="nucleotide sequence ID" value="NZ_JAME01000012.1"/>
</dbReference>
<protein>
    <recommendedName>
        <fullName evidence="9">TRAP transporter small permease protein</fullName>
    </recommendedName>
</protein>
<dbReference type="OrthoDB" id="4250245at2"/>
<comment type="similarity">
    <text evidence="8 9">Belongs to the TRAP transporter small permease family.</text>
</comment>
<evidence type="ECO:0000256" key="7">
    <source>
        <dbReference type="ARBA" id="ARBA00023136"/>
    </source>
</evidence>
<feature type="transmembrane region" description="Helical" evidence="9">
    <location>
        <begin position="111"/>
        <end position="135"/>
    </location>
</feature>
<comment type="caution">
    <text evidence="11">The sequence shown here is derived from an EMBL/GenBank/DDBJ whole genome shotgun (WGS) entry which is preliminary data.</text>
</comment>
<dbReference type="Proteomes" id="UP000023430">
    <property type="component" value="Unassembled WGS sequence"/>
</dbReference>
<dbReference type="PANTHER" id="PTHR35011">
    <property type="entry name" value="2,3-DIKETO-L-GULONATE TRAP TRANSPORTER SMALL PERMEASE PROTEIN YIAM"/>
    <property type="match status" value="1"/>
</dbReference>
<evidence type="ECO:0000256" key="6">
    <source>
        <dbReference type="ARBA" id="ARBA00022989"/>
    </source>
</evidence>
<dbReference type="EMBL" id="JAME01000012">
    <property type="protein sequence ID" value="ETX29156.1"/>
    <property type="molecule type" value="Genomic_DNA"/>
</dbReference>
<proteinExistence type="inferred from homology"/>
<name>X7FAM9_9RHOB</name>
<keyword evidence="7 9" id="KW-0472">Membrane</keyword>
<dbReference type="eggNOG" id="COG4665">
    <property type="taxonomic scope" value="Bacteria"/>
</dbReference>
<feature type="transmembrane region" description="Helical" evidence="9">
    <location>
        <begin position="159"/>
        <end position="178"/>
    </location>
</feature>
<evidence type="ECO:0000313" key="12">
    <source>
        <dbReference type="Proteomes" id="UP000023430"/>
    </source>
</evidence>
<evidence type="ECO:0000256" key="5">
    <source>
        <dbReference type="ARBA" id="ARBA00022692"/>
    </source>
</evidence>
<dbReference type="GO" id="GO:0005886">
    <property type="term" value="C:plasma membrane"/>
    <property type="evidence" value="ECO:0007669"/>
    <property type="project" value="UniProtKB-SubCell"/>
</dbReference>
<evidence type="ECO:0000256" key="2">
    <source>
        <dbReference type="ARBA" id="ARBA00022448"/>
    </source>
</evidence>
<feature type="transmembrane region" description="Helical" evidence="9">
    <location>
        <begin position="72"/>
        <end position="90"/>
    </location>
</feature>
<dbReference type="PATRIC" id="fig|1449351.3.peg.1986"/>
<evidence type="ECO:0000256" key="4">
    <source>
        <dbReference type="ARBA" id="ARBA00022519"/>
    </source>
</evidence>
<evidence type="ECO:0000256" key="3">
    <source>
        <dbReference type="ARBA" id="ARBA00022475"/>
    </source>
</evidence>
<evidence type="ECO:0000256" key="1">
    <source>
        <dbReference type="ARBA" id="ARBA00004429"/>
    </source>
</evidence>
<dbReference type="PANTHER" id="PTHR35011:SF10">
    <property type="entry name" value="TRAP TRANSPORTER SMALL PERMEASE PROTEIN"/>
    <property type="match status" value="1"/>
</dbReference>
<keyword evidence="2 9" id="KW-0813">Transport</keyword>
<comment type="subunit">
    <text evidence="9">The complex comprises the extracytoplasmic solute receptor protein and the two transmembrane proteins.</text>
</comment>
<comment type="function">
    <text evidence="9">Part of the tripartite ATP-independent periplasmic (TRAP) transport system.</text>
</comment>
<evidence type="ECO:0000256" key="9">
    <source>
        <dbReference type="RuleBase" id="RU369079"/>
    </source>
</evidence>
<accession>X7FAM9</accession>
<keyword evidence="6 9" id="KW-1133">Transmembrane helix</keyword>
<keyword evidence="5 9" id="KW-0812">Transmembrane</keyword>
<evidence type="ECO:0000256" key="8">
    <source>
        <dbReference type="ARBA" id="ARBA00038436"/>
    </source>
</evidence>
<dbReference type="AlphaFoldDB" id="X7FAM9"/>
<comment type="subcellular location">
    <subcellularLocation>
        <location evidence="1 9">Cell inner membrane</location>
        <topology evidence="1 9">Multi-pass membrane protein</topology>
    </subcellularLocation>
</comment>